<feature type="transmembrane region" description="Helical" evidence="10">
    <location>
        <begin position="1006"/>
        <end position="1024"/>
    </location>
</feature>
<evidence type="ECO:0000256" key="4">
    <source>
        <dbReference type="ARBA" id="ARBA00022692"/>
    </source>
</evidence>
<dbReference type="GO" id="GO:0050185">
    <property type="term" value="F:phosphatidylinositol deacylase activity"/>
    <property type="evidence" value="ECO:0007669"/>
    <property type="project" value="TreeGrafter"/>
</dbReference>
<dbReference type="GO" id="GO:0006505">
    <property type="term" value="P:GPI anchor metabolic process"/>
    <property type="evidence" value="ECO:0007669"/>
    <property type="project" value="TreeGrafter"/>
</dbReference>
<evidence type="ECO:0000256" key="3">
    <source>
        <dbReference type="ARBA" id="ARBA00022448"/>
    </source>
</evidence>
<keyword evidence="5 10" id="KW-0378">Hydrolase</keyword>
<evidence type="ECO:0000313" key="14">
    <source>
        <dbReference type="EMBL" id="KGK36728.1"/>
    </source>
</evidence>
<evidence type="ECO:0000256" key="1">
    <source>
        <dbReference type="ARBA" id="ARBA00004477"/>
    </source>
</evidence>
<organism evidence="14 15">
    <name type="scientific">Pichia kudriavzevii</name>
    <name type="common">Yeast</name>
    <name type="synonym">Issatchenkia orientalis</name>
    <dbReference type="NCBI Taxonomy" id="4909"/>
    <lineage>
        <taxon>Eukaryota</taxon>
        <taxon>Fungi</taxon>
        <taxon>Dikarya</taxon>
        <taxon>Ascomycota</taxon>
        <taxon>Saccharomycotina</taxon>
        <taxon>Pichiomycetes</taxon>
        <taxon>Pichiales</taxon>
        <taxon>Pichiaceae</taxon>
        <taxon>Pichia</taxon>
    </lineage>
</organism>
<proteinExistence type="inferred from homology"/>
<dbReference type="Proteomes" id="UP000029867">
    <property type="component" value="Unassembled WGS sequence"/>
</dbReference>
<evidence type="ECO:0000256" key="9">
    <source>
        <dbReference type="ARBA" id="ARBA00023136"/>
    </source>
</evidence>
<feature type="transmembrane region" description="Helical" evidence="10">
    <location>
        <begin position="972"/>
        <end position="994"/>
    </location>
</feature>
<dbReference type="EMBL" id="JQFK01000055">
    <property type="protein sequence ID" value="KGK36728.1"/>
    <property type="molecule type" value="Genomic_DNA"/>
</dbReference>
<feature type="region of interest" description="Disordered" evidence="11">
    <location>
        <begin position="1"/>
        <end position="20"/>
    </location>
</feature>
<dbReference type="SUPFAM" id="SSF53474">
    <property type="entry name" value="alpha/beta-Hydrolases"/>
    <property type="match status" value="1"/>
</dbReference>
<evidence type="ECO:0000259" key="12">
    <source>
        <dbReference type="Pfam" id="PF07819"/>
    </source>
</evidence>
<evidence type="ECO:0000256" key="8">
    <source>
        <dbReference type="ARBA" id="ARBA00022989"/>
    </source>
</evidence>
<keyword evidence="4 10" id="KW-0812">Transmembrane</keyword>
<evidence type="ECO:0000256" key="2">
    <source>
        <dbReference type="ARBA" id="ARBA00006931"/>
    </source>
</evidence>
<dbReference type="VEuPathDB" id="FungiDB:C5L36_0D06470"/>
<dbReference type="InterPro" id="IPR039529">
    <property type="entry name" value="PGAP1/BST1"/>
</dbReference>
<keyword evidence="3 10" id="KW-0813">Transport</keyword>
<evidence type="ECO:0000256" key="10">
    <source>
        <dbReference type="RuleBase" id="RU365011"/>
    </source>
</evidence>
<gene>
    <name evidence="14" type="ORF">JL09_g4113</name>
</gene>
<evidence type="ECO:0000256" key="11">
    <source>
        <dbReference type="SAM" id="MobiDB-lite"/>
    </source>
</evidence>
<feature type="transmembrane region" description="Helical" evidence="10">
    <location>
        <begin position="887"/>
        <end position="913"/>
    </location>
</feature>
<dbReference type="InterPro" id="IPR012908">
    <property type="entry name" value="PGAP1-ab_dom-like"/>
</dbReference>
<evidence type="ECO:0000256" key="6">
    <source>
        <dbReference type="ARBA" id="ARBA00022824"/>
    </source>
</evidence>
<dbReference type="InterPro" id="IPR029058">
    <property type="entry name" value="AB_hydrolase_fold"/>
</dbReference>
<sequence length="1103" mass="125228">MTPAKPSMSTDTDNSTNSDGTDTKDFFNDILPSTTNYLILIGSSIVGFVLLIAITLSFFKPFDGPDVPNCKGVYMSPAYAKVHAFDSTHTRFASKYSLYLYREQGKDSMPGESSEFYLSGTPVLFIPGNAGSYKQVRSIAAEAATQFFDKSSYVTSQNSNANNVDFFTADFNEDFTAFHGRTMLDQSEYLNDAVKFILSLYDSNSSNTSPTSVILLGHSMGGIVARVMLSLPNYLEGSVNTIITLSTPHNAAPTTFDGDLLNVYKLTDDFWRNGFSHDVSTLSTKMATIARRRLENVSLISITGGVLDTTLPTDYTSLTGLVPSNHGFSVSTTGIPGVWTPIDHLAIVWCDQLRKVLAKTILQIIDVNSPSQTYPLEKRMEIFKSNLLPGFDKFLDIMKYTNIQHNLPFKLKIDLKQLKDSINERFFQLPRKNAKRDIAGFPPIHLFNIPRKESSKFNFISSIKPTMIDKITSSVELSLLLCRSILSDVGKASAKRNFRKVFDYTTDITQQYAELECIDVSEYIYVVPKSYSSNNEHSNEPTDVYYSLEIPSNILSYFSSIVIVEPKTILTESSENFVLADLHSESSSALTLGDSSLWKLITRGNDLTIPAHRPIIIDINVPSMKSSLLAYRLDVRYAKSSNEKFSPLISQTIKGETKWHINIDDDKIITSIINGDSPYTPFIVDDPESHTRFKVFSDSFSSDQLMDIYITVDWFQSLKLLVLKYRLSVVGFPLFFTLLVITLQFRYYSKTNLYPSFGETMLSVCDYRVVTGLVIFFSFLSKLTSSNSLFNKFIEFMDPVERNELHLMEKIENAEVRLNVSFMSIEEPSLWFYGVFVLFISIGLNFLLYNLILLVIKCLIYLSELGLLQGITSNIHSFPNQRKTIGIITLLFLVLLYLPYQFAFVVCVLTQLFSTLKLFLSNTKLNSYHTSYKNFDDYKGKKDSVPDNESNEKAVVSNKALYFVDNFKNFNLSLLILMLWLVPINVPVLVVWLHDISLKWRTPFSSHHNILAILPIIYLVQALNQGFMVPRPTKRFNVFFTKVILFYFAFYCLFFGTRHLYLLHSLFDAICTWFLILYIQGWGNGSLENIRTITIIKNETKIH</sequence>
<evidence type="ECO:0000256" key="5">
    <source>
        <dbReference type="ARBA" id="ARBA00022801"/>
    </source>
</evidence>
<evidence type="ECO:0000313" key="15">
    <source>
        <dbReference type="Proteomes" id="UP000029867"/>
    </source>
</evidence>
<name>A0A099NV62_PICKU</name>
<dbReference type="GO" id="GO:0005789">
    <property type="term" value="C:endoplasmic reticulum membrane"/>
    <property type="evidence" value="ECO:0007669"/>
    <property type="project" value="UniProtKB-SubCell"/>
</dbReference>
<feature type="compositionally biased region" description="Low complexity" evidence="11">
    <location>
        <begin position="7"/>
        <end position="20"/>
    </location>
</feature>
<dbReference type="InterPro" id="IPR056824">
    <property type="entry name" value="PGAP1_TMD"/>
</dbReference>
<comment type="caution">
    <text evidence="14">The sequence shown here is derived from an EMBL/GenBank/DDBJ whole genome shotgun (WGS) entry which is preliminary data.</text>
</comment>
<accession>A0A099NV62</accession>
<evidence type="ECO:0000259" key="13">
    <source>
        <dbReference type="Pfam" id="PF25140"/>
    </source>
</evidence>
<protein>
    <recommendedName>
        <fullName evidence="10">GPI inositol-deacylase</fullName>
        <ecNumber evidence="10">3.1.-.-</ecNumber>
    </recommendedName>
</protein>
<dbReference type="GO" id="GO:0006888">
    <property type="term" value="P:endoplasmic reticulum to Golgi vesicle-mediated transport"/>
    <property type="evidence" value="ECO:0007669"/>
    <property type="project" value="TreeGrafter"/>
</dbReference>
<feature type="transmembrane region" description="Helical" evidence="10">
    <location>
        <begin position="727"/>
        <end position="747"/>
    </location>
</feature>
<comment type="subcellular location">
    <subcellularLocation>
        <location evidence="1">Endoplasmic reticulum membrane</location>
        <topology evidence="1">Multi-pass membrane protein</topology>
    </subcellularLocation>
</comment>
<keyword evidence="7 10" id="KW-0653">Protein transport</keyword>
<feature type="transmembrane region" description="Helical" evidence="10">
    <location>
        <begin position="767"/>
        <end position="784"/>
    </location>
</feature>
<feature type="transmembrane region" description="Helical" evidence="10">
    <location>
        <begin position="830"/>
        <end position="848"/>
    </location>
</feature>
<dbReference type="eggNOG" id="KOG3724">
    <property type="taxonomic scope" value="Eukaryota"/>
</dbReference>
<keyword evidence="9 10" id="KW-0472">Membrane</keyword>
<feature type="transmembrane region" description="Helical" evidence="10">
    <location>
        <begin position="1036"/>
        <end position="1054"/>
    </location>
</feature>
<keyword evidence="8 10" id="KW-1133">Transmembrane helix</keyword>
<keyword evidence="6 10" id="KW-0256">Endoplasmic reticulum</keyword>
<evidence type="ECO:0000256" key="7">
    <source>
        <dbReference type="ARBA" id="ARBA00022927"/>
    </source>
</evidence>
<feature type="transmembrane region" description="Helical" evidence="10">
    <location>
        <begin position="37"/>
        <end position="59"/>
    </location>
</feature>
<dbReference type="Pfam" id="PF25140">
    <property type="entry name" value="PGAP1_TMD"/>
    <property type="match status" value="1"/>
</dbReference>
<dbReference type="PANTHER" id="PTHR15495:SF7">
    <property type="entry name" value="GPI INOSITOL-DEACYLASE"/>
    <property type="match status" value="1"/>
</dbReference>
<dbReference type="GO" id="GO:0015031">
    <property type="term" value="P:protein transport"/>
    <property type="evidence" value="ECO:0007669"/>
    <property type="project" value="UniProtKB-KW"/>
</dbReference>
<dbReference type="AlphaFoldDB" id="A0A099NV62"/>
<feature type="domain" description="GPI inositol-deacylase transmembrane" evidence="13">
    <location>
        <begin position="731"/>
        <end position="1078"/>
    </location>
</feature>
<comment type="function">
    <text evidence="10">Involved in inositol deacylation of GPI-anchored proteins which plays important roles in the quality control and ER-associated degradation of GPI-anchored proteins.</text>
</comment>
<dbReference type="EC" id="3.1.-.-" evidence="10"/>
<feature type="domain" description="GPI inositol-deacylase PGAP1-like alpha/beta" evidence="12">
    <location>
        <begin position="118"/>
        <end position="363"/>
    </location>
</feature>
<dbReference type="HOGENOM" id="CLU_006103_0_0_1"/>
<dbReference type="Pfam" id="PF07819">
    <property type="entry name" value="PGAP1"/>
    <property type="match status" value="1"/>
</dbReference>
<comment type="similarity">
    <text evidence="2 10">Belongs to the GPI inositol-deacylase family.</text>
</comment>
<dbReference type="Gene3D" id="3.40.50.1820">
    <property type="entry name" value="alpha/beta hydrolase"/>
    <property type="match status" value="1"/>
</dbReference>
<reference evidence="15" key="1">
    <citation type="journal article" date="2014" name="Microb. Cell Fact.">
        <title>Exploiting Issatchenkia orientalis SD108 for succinic acid production.</title>
        <authorList>
            <person name="Xiao H."/>
            <person name="Shao Z."/>
            <person name="Jiang Y."/>
            <person name="Dole S."/>
            <person name="Zhao H."/>
        </authorList>
    </citation>
    <scope>NUCLEOTIDE SEQUENCE [LARGE SCALE GENOMIC DNA]</scope>
    <source>
        <strain evidence="15">SD108</strain>
    </source>
</reference>
<dbReference type="PANTHER" id="PTHR15495">
    <property type="entry name" value="NEGATIVE REGULATOR OF VESICLE FORMATION-RELATED"/>
    <property type="match status" value="1"/>
</dbReference>
<feature type="transmembrane region" description="Helical" evidence="10">
    <location>
        <begin position="1061"/>
        <end position="1079"/>
    </location>
</feature>